<dbReference type="PANTHER" id="PTHR47260:SF7">
    <property type="entry name" value="THIOESTERASE FAMILY PROTEIN (AFU_ORTHOLOGUE AFUA_1G10800)"/>
    <property type="match status" value="1"/>
</dbReference>
<sequence length="329" mass="35870">MLRLSSFPSSALSSSSSSISSTARLTPAPSRLLLQRRIASSTHRPSFAFPQYTRSRSYSTGGQVSNPSAVAEPNPSVHPQTPPPSPPPRSRFRRFLGFTSIAVLAFSAGLLYQTQRTVSRLMATPIISNAETLTAFVPVDAHAEEVDEYLRTHPEANRLREDDDFEESRPYLRYPEGIRARSLTAGTLLGPNKLVVPPFVFAHREGKSLVSLMYLGSDICGHPGIIHGGLLATMLDENLARCCFPALPNKVGVTANLNIDYRAPAMANTYVVLRAETVKVEGRKAWVEGRIETLPEEGKEPVVLVEAKALFIEPKQAAALSGLYRGVSD</sequence>
<feature type="compositionally biased region" description="Pro residues" evidence="1">
    <location>
        <begin position="80"/>
        <end position="89"/>
    </location>
</feature>
<comment type="caution">
    <text evidence="3">The sequence shown here is derived from an EMBL/GenBank/DDBJ whole genome shotgun (WGS) entry which is preliminary data.</text>
</comment>
<dbReference type="InterPro" id="IPR029069">
    <property type="entry name" value="HotDog_dom_sf"/>
</dbReference>
<feature type="compositionally biased region" description="Low complexity" evidence="1">
    <location>
        <begin position="1"/>
        <end position="21"/>
    </location>
</feature>
<dbReference type="InterPro" id="IPR006683">
    <property type="entry name" value="Thioestr_dom"/>
</dbReference>
<keyword evidence="4" id="KW-1185">Reference proteome</keyword>
<reference evidence="3" key="1">
    <citation type="submission" date="2022-12" db="EMBL/GenBank/DDBJ databases">
        <authorList>
            <person name="Petersen C."/>
        </authorList>
    </citation>
    <scope>NUCLEOTIDE SEQUENCE</scope>
    <source>
        <strain evidence="3">IBT 16125</strain>
    </source>
</reference>
<dbReference type="SUPFAM" id="SSF54637">
    <property type="entry name" value="Thioesterase/thiol ester dehydrase-isomerase"/>
    <property type="match status" value="1"/>
</dbReference>
<reference evidence="3" key="2">
    <citation type="journal article" date="2023" name="IMA Fungus">
        <title>Comparative genomic study of the Penicillium genus elucidates a diverse pangenome and 15 lateral gene transfer events.</title>
        <authorList>
            <person name="Petersen C."/>
            <person name="Sorensen T."/>
            <person name="Nielsen M.R."/>
            <person name="Sondergaard T.E."/>
            <person name="Sorensen J.L."/>
            <person name="Fitzpatrick D.A."/>
            <person name="Frisvad J.C."/>
            <person name="Nielsen K.L."/>
        </authorList>
    </citation>
    <scope>NUCLEOTIDE SEQUENCE</scope>
    <source>
        <strain evidence="3">IBT 16125</strain>
    </source>
</reference>
<evidence type="ECO:0000259" key="2">
    <source>
        <dbReference type="Pfam" id="PF03061"/>
    </source>
</evidence>
<dbReference type="CDD" id="cd03443">
    <property type="entry name" value="PaaI_thioesterase"/>
    <property type="match status" value="1"/>
</dbReference>
<feature type="region of interest" description="Disordered" evidence="1">
    <location>
        <begin position="45"/>
        <end position="91"/>
    </location>
</feature>
<dbReference type="Proteomes" id="UP001213681">
    <property type="component" value="Unassembled WGS sequence"/>
</dbReference>
<dbReference type="AlphaFoldDB" id="A0AAD6BUG3"/>
<dbReference type="PANTHER" id="PTHR47260">
    <property type="entry name" value="UPF0644 PROTEIN PB2B4.06"/>
    <property type="match status" value="1"/>
</dbReference>
<dbReference type="InterPro" id="IPR052061">
    <property type="entry name" value="PTE-AB_protein"/>
</dbReference>
<dbReference type="Pfam" id="PF03061">
    <property type="entry name" value="4HBT"/>
    <property type="match status" value="1"/>
</dbReference>
<proteinExistence type="predicted"/>
<dbReference type="Gene3D" id="3.10.129.10">
    <property type="entry name" value="Hotdog Thioesterase"/>
    <property type="match status" value="1"/>
</dbReference>
<organism evidence="3 4">
    <name type="scientific">Penicillium daleae</name>
    <dbReference type="NCBI Taxonomy" id="63821"/>
    <lineage>
        <taxon>Eukaryota</taxon>
        <taxon>Fungi</taxon>
        <taxon>Dikarya</taxon>
        <taxon>Ascomycota</taxon>
        <taxon>Pezizomycotina</taxon>
        <taxon>Eurotiomycetes</taxon>
        <taxon>Eurotiomycetidae</taxon>
        <taxon>Eurotiales</taxon>
        <taxon>Aspergillaceae</taxon>
        <taxon>Penicillium</taxon>
    </lineage>
</organism>
<feature type="compositionally biased region" description="Polar residues" evidence="1">
    <location>
        <begin position="52"/>
        <end position="68"/>
    </location>
</feature>
<dbReference type="RefSeq" id="XP_056760080.1">
    <property type="nucleotide sequence ID" value="XM_056915326.1"/>
</dbReference>
<evidence type="ECO:0000256" key="1">
    <source>
        <dbReference type="SAM" id="MobiDB-lite"/>
    </source>
</evidence>
<protein>
    <recommendedName>
        <fullName evidence="2">Thioesterase domain-containing protein</fullName>
    </recommendedName>
</protein>
<dbReference type="GeneID" id="81605569"/>
<evidence type="ECO:0000313" key="3">
    <source>
        <dbReference type="EMBL" id="KAJ5432788.1"/>
    </source>
</evidence>
<dbReference type="EMBL" id="JAPVEA010000009">
    <property type="protein sequence ID" value="KAJ5432788.1"/>
    <property type="molecule type" value="Genomic_DNA"/>
</dbReference>
<feature type="region of interest" description="Disordered" evidence="1">
    <location>
        <begin position="1"/>
        <end position="26"/>
    </location>
</feature>
<accession>A0AAD6BUG3</accession>
<evidence type="ECO:0000313" key="4">
    <source>
        <dbReference type="Proteomes" id="UP001213681"/>
    </source>
</evidence>
<name>A0AAD6BUG3_9EURO</name>
<feature type="domain" description="Thioesterase" evidence="2">
    <location>
        <begin position="224"/>
        <end position="293"/>
    </location>
</feature>
<gene>
    <name evidence="3" type="ORF">N7458_011944</name>
</gene>